<proteinExistence type="inferred from homology"/>
<reference evidence="7" key="1">
    <citation type="journal article" date="2021" name="J. Hered.">
        <title>Genome Assembly of Salicaceae Populus deltoides (Eastern Cottonwood) I-69 Based on Nanopore Sequencing and Hi-C Technologies.</title>
        <authorList>
            <person name="Bai S."/>
            <person name="Wu H."/>
            <person name="Zhang J."/>
            <person name="Pan Z."/>
            <person name="Zhao W."/>
            <person name="Li Z."/>
            <person name="Tong C."/>
        </authorList>
    </citation>
    <scope>NUCLEOTIDE SEQUENCE</scope>
    <source>
        <tissue evidence="7">Leaf</tissue>
    </source>
</reference>
<protein>
    <recommendedName>
        <fullName evidence="6">Exostosin GT47 domain-containing protein</fullName>
    </recommendedName>
</protein>
<keyword evidence="8" id="KW-1185">Reference proteome</keyword>
<keyword evidence="4" id="KW-0735">Signal-anchor</keyword>
<dbReference type="InterPro" id="IPR004263">
    <property type="entry name" value="Exostosin"/>
</dbReference>
<evidence type="ECO:0000256" key="5">
    <source>
        <dbReference type="ARBA" id="ARBA00023034"/>
    </source>
</evidence>
<evidence type="ECO:0000256" key="2">
    <source>
        <dbReference type="ARBA" id="ARBA00010271"/>
    </source>
</evidence>
<evidence type="ECO:0000256" key="1">
    <source>
        <dbReference type="ARBA" id="ARBA00004323"/>
    </source>
</evidence>
<dbReference type="GO" id="GO:0000139">
    <property type="term" value="C:Golgi membrane"/>
    <property type="evidence" value="ECO:0007669"/>
    <property type="project" value="UniProtKB-SubCell"/>
</dbReference>
<dbReference type="AlphaFoldDB" id="A0A8T2Z7V0"/>
<evidence type="ECO:0000256" key="4">
    <source>
        <dbReference type="ARBA" id="ARBA00022968"/>
    </source>
</evidence>
<keyword evidence="3" id="KW-0808">Transferase</keyword>
<comment type="subcellular location">
    <subcellularLocation>
        <location evidence="1">Golgi apparatus membrane</location>
        <topology evidence="1">Single-pass type II membrane protein</topology>
    </subcellularLocation>
</comment>
<gene>
    <name evidence="7" type="ORF">H0E87_006640</name>
</gene>
<feature type="domain" description="Exostosin GT47" evidence="6">
    <location>
        <begin position="75"/>
        <end position="157"/>
    </location>
</feature>
<evidence type="ECO:0000259" key="6">
    <source>
        <dbReference type="Pfam" id="PF03016"/>
    </source>
</evidence>
<dbReference type="Pfam" id="PF03016">
    <property type="entry name" value="Exostosin_GT47"/>
    <property type="match status" value="2"/>
</dbReference>
<comment type="similarity">
    <text evidence="2">Belongs to the glycosyltransferase 47 family.</text>
</comment>
<keyword evidence="5" id="KW-0333">Golgi apparatus</keyword>
<dbReference type="PANTHER" id="PTHR11062">
    <property type="entry name" value="EXOSTOSIN HEPARAN SULFATE GLYCOSYLTRANSFERASE -RELATED"/>
    <property type="match status" value="1"/>
</dbReference>
<organism evidence="7 8">
    <name type="scientific">Populus deltoides</name>
    <name type="common">Eastern poplar</name>
    <name type="synonym">Eastern cottonwood</name>
    <dbReference type="NCBI Taxonomy" id="3696"/>
    <lineage>
        <taxon>Eukaryota</taxon>
        <taxon>Viridiplantae</taxon>
        <taxon>Streptophyta</taxon>
        <taxon>Embryophyta</taxon>
        <taxon>Tracheophyta</taxon>
        <taxon>Spermatophyta</taxon>
        <taxon>Magnoliopsida</taxon>
        <taxon>eudicotyledons</taxon>
        <taxon>Gunneridae</taxon>
        <taxon>Pentapetalae</taxon>
        <taxon>rosids</taxon>
        <taxon>fabids</taxon>
        <taxon>Malpighiales</taxon>
        <taxon>Salicaceae</taxon>
        <taxon>Saliceae</taxon>
        <taxon>Populus</taxon>
    </lineage>
</organism>
<dbReference type="Proteomes" id="UP000807159">
    <property type="component" value="Chromosome 3"/>
</dbReference>
<dbReference type="GO" id="GO:0016757">
    <property type="term" value="F:glycosyltransferase activity"/>
    <property type="evidence" value="ECO:0007669"/>
    <property type="project" value="UniProtKB-KW"/>
</dbReference>
<keyword evidence="3" id="KW-0328">Glycosyltransferase</keyword>
<sequence>MGVNVQQRAYKLGTYPVRFSFDYRVPMVLLHYHHLWQDCSPVFPRGSSSIFLQQGLDRSMCGDIMPWTDFFKYFNNEALGEPIANLGNGWYHAHQYSLETIFHSRILRHPCRVYDENEAMLFYVPYFGGLDILRWHLKNVSDDVKYTSALDLMKWLEFLELEQMKNPVKLMIERQPWEVIDIGIPHPTFFHPHSEDDIVARQQKIIGTTRKSLVSFAGAARPDQPHCIRSILINQSTSTISDNCQFLGCKSGGCDQPESVTKLSLESEFCLQPPGDSPARKSVFDPLISGCIPVFFDPFTAYYQYPWQLPEDHGKDSGFIDQEEVRQMKVNAVERLSSISAREREDMRRYVVHEVLPELVYGDSSSRFEDAISITMNTCSRGLAECNEFYIYHIT</sequence>
<dbReference type="PANTHER" id="PTHR11062:SF117">
    <property type="entry name" value="XYLOGLUCAN-SPECIFIC GALACTURONOSYLTRANSFERASE 1"/>
    <property type="match status" value="1"/>
</dbReference>
<dbReference type="InterPro" id="IPR040911">
    <property type="entry name" value="Exostosin_GT47"/>
</dbReference>
<name>A0A8T2Z7V0_POPDE</name>
<evidence type="ECO:0000256" key="3">
    <source>
        <dbReference type="ARBA" id="ARBA00022676"/>
    </source>
</evidence>
<feature type="domain" description="Exostosin GT47" evidence="6">
    <location>
        <begin position="169"/>
        <end position="328"/>
    </location>
</feature>
<evidence type="ECO:0000313" key="7">
    <source>
        <dbReference type="EMBL" id="KAH8513448.1"/>
    </source>
</evidence>
<comment type="caution">
    <text evidence="7">The sequence shown here is derived from an EMBL/GenBank/DDBJ whole genome shotgun (WGS) entry which is preliminary data.</text>
</comment>
<keyword evidence="4" id="KW-0812">Transmembrane</keyword>
<evidence type="ECO:0000313" key="8">
    <source>
        <dbReference type="Proteomes" id="UP000807159"/>
    </source>
</evidence>
<dbReference type="EMBL" id="JACEGQ020000003">
    <property type="protein sequence ID" value="KAH8513448.1"/>
    <property type="molecule type" value="Genomic_DNA"/>
</dbReference>
<accession>A0A8T2Z7V0</accession>